<protein>
    <submittedName>
        <fullName evidence="2">Uncharacterized protein</fullName>
    </submittedName>
</protein>
<evidence type="ECO:0000313" key="2">
    <source>
        <dbReference type="EMBL" id="TCP34472.1"/>
    </source>
</evidence>
<dbReference type="RefSeq" id="WP_132708404.1">
    <property type="nucleotide sequence ID" value="NZ_JACIGF010000005.1"/>
</dbReference>
<accession>A0A4R2PGI8</accession>
<organism evidence="2 3">
    <name type="scientific">Rhodothalassium salexigens DSM 2132</name>
    <dbReference type="NCBI Taxonomy" id="1188247"/>
    <lineage>
        <taxon>Bacteria</taxon>
        <taxon>Pseudomonadati</taxon>
        <taxon>Pseudomonadota</taxon>
        <taxon>Alphaproteobacteria</taxon>
        <taxon>Rhodothalassiales</taxon>
        <taxon>Rhodothalassiaceae</taxon>
        <taxon>Rhodothalassium</taxon>
    </lineage>
</organism>
<name>A0A4R2PGI8_RHOSA</name>
<feature type="region of interest" description="Disordered" evidence="1">
    <location>
        <begin position="1"/>
        <end position="51"/>
    </location>
</feature>
<proteinExistence type="predicted"/>
<evidence type="ECO:0000313" key="3">
    <source>
        <dbReference type="Proteomes" id="UP000295399"/>
    </source>
</evidence>
<keyword evidence="3" id="KW-1185">Reference proteome</keyword>
<gene>
    <name evidence="2" type="ORF">EV659_10599</name>
</gene>
<dbReference type="InParanoid" id="A0A4R2PGI8"/>
<dbReference type="EMBL" id="SLXO01000005">
    <property type="protein sequence ID" value="TCP34472.1"/>
    <property type="molecule type" value="Genomic_DNA"/>
</dbReference>
<feature type="region of interest" description="Disordered" evidence="1">
    <location>
        <begin position="101"/>
        <end position="132"/>
    </location>
</feature>
<dbReference type="Proteomes" id="UP000295399">
    <property type="component" value="Unassembled WGS sequence"/>
</dbReference>
<reference evidence="2 3" key="1">
    <citation type="submission" date="2019-03" db="EMBL/GenBank/DDBJ databases">
        <title>Genomic Encyclopedia of Type Strains, Phase IV (KMG-IV): sequencing the most valuable type-strain genomes for metagenomic binning, comparative biology and taxonomic classification.</title>
        <authorList>
            <person name="Goeker M."/>
        </authorList>
    </citation>
    <scope>NUCLEOTIDE SEQUENCE [LARGE SCALE GENOMIC DNA]</scope>
    <source>
        <strain evidence="2 3">DSM 2132</strain>
    </source>
</reference>
<feature type="compositionally biased region" description="Acidic residues" evidence="1">
    <location>
        <begin position="122"/>
        <end position="132"/>
    </location>
</feature>
<comment type="caution">
    <text evidence="2">The sequence shown here is derived from an EMBL/GenBank/DDBJ whole genome shotgun (WGS) entry which is preliminary data.</text>
</comment>
<evidence type="ECO:0000256" key="1">
    <source>
        <dbReference type="SAM" id="MobiDB-lite"/>
    </source>
</evidence>
<sequence length="132" mass="13408">MKREFESHWAGMPIDAAGDDTAVRDEAIGDEAVSDDAPSPNGSGARRGWRRVPSSCAAALAFTAALAMPVHAQAPAPPDTDGLIPICTALGLVYVDPETGEPVKRAPGGGAPCHAACRTASDDQDDDGSAPA</sequence>
<dbReference type="AlphaFoldDB" id="A0A4R2PGI8"/>